<evidence type="ECO:0000313" key="2">
    <source>
        <dbReference type="Proteomes" id="UP001300261"/>
    </source>
</evidence>
<sequence>MTKLTAATPQQAVRMGRKAMATWLSRPLVDLALRCLALVMCIWSPR</sequence>
<organism evidence="1 2">
    <name type="scientific">Roseibium salinum</name>
    <dbReference type="NCBI Taxonomy" id="1604349"/>
    <lineage>
        <taxon>Bacteria</taxon>
        <taxon>Pseudomonadati</taxon>
        <taxon>Pseudomonadota</taxon>
        <taxon>Alphaproteobacteria</taxon>
        <taxon>Hyphomicrobiales</taxon>
        <taxon>Stappiaceae</taxon>
        <taxon>Roseibium</taxon>
    </lineage>
</organism>
<dbReference type="EMBL" id="JAPEVI010000002">
    <property type="protein sequence ID" value="MCX2721353.1"/>
    <property type="molecule type" value="Genomic_DNA"/>
</dbReference>
<dbReference type="Proteomes" id="UP001300261">
    <property type="component" value="Unassembled WGS sequence"/>
</dbReference>
<proteinExistence type="predicted"/>
<name>A0ABT3QWN2_9HYPH</name>
<comment type="caution">
    <text evidence="1">The sequence shown here is derived from an EMBL/GenBank/DDBJ whole genome shotgun (WGS) entry which is preliminary data.</text>
</comment>
<keyword evidence="2" id="KW-1185">Reference proteome</keyword>
<reference evidence="1 2" key="1">
    <citation type="journal article" date="2016" name="Int. J. Syst. Evol. Microbiol.">
        <title>Labrenzia salina sp. nov., isolated from the rhizosphere of the halophyte Arthrocnemum macrostachyum.</title>
        <authorList>
            <person name="Camacho M."/>
            <person name="Redondo-Gomez S."/>
            <person name="Rodriguez-Llorente I."/>
            <person name="Rohde M."/>
            <person name="Sproer C."/>
            <person name="Schumann P."/>
            <person name="Klenk H.P."/>
            <person name="Montero-Calasanz M.D.C."/>
        </authorList>
    </citation>
    <scope>NUCLEOTIDE SEQUENCE [LARGE SCALE GENOMIC DNA]</scope>
    <source>
        <strain evidence="1 2">DSM 29163</strain>
    </source>
</reference>
<evidence type="ECO:0000313" key="1">
    <source>
        <dbReference type="EMBL" id="MCX2721353.1"/>
    </source>
</evidence>
<gene>
    <name evidence="1" type="ORF">ON753_02885</name>
</gene>
<dbReference type="RefSeq" id="WP_265961053.1">
    <property type="nucleotide sequence ID" value="NZ_JAPEVI010000002.1"/>
</dbReference>
<accession>A0ABT3QWN2</accession>
<protein>
    <submittedName>
        <fullName evidence="1">Uncharacterized protein</fullName>
    </submittedName>
</protein>